<protein>
    <submittedName>
        <fullName evidence="1">Uncharacterized protein</fullName>
    </submittedName>
</protein>
<dbReference type="Proteomes" id="UP000054166">
    <property type="component" value="Unassembled WGS sequence"/>
</dbReference>
<dbReference type="InParanoid" id="A0A0C3G1F0"/>
<dbReference type="OrthoDB" id="3261081at2759"/>
<dbReference type="AlphaFoldDB" id="A0A0C3G1F0"/>
<evidence type="ECO:0000313" key="1">
    <source>
        <dbReference type="EMBL" id="KIM84561.1"/>
    </source>
</evidence>
<feature type="non-terminal residue" evidence="1">
    <location>
        <position position="1"/>
    </location>
</feature>
<evidence type="ECO:0000313" key="2">
    <source>
        <dbReference type="Proteomes" id="UP000054166"/>
    </source>
</evidence>
<name>A0A0C3G1F0_PILCF</name>
<reference evidence="2" key="2">
    <citation type="submission" date="2015-01" db="EMBL/GenBank/DDBJ databases">
        <title>Evolutionary Origins and Diversification of the Mycorrhizal Mutualists.</title>
        <authorList>
            <consortium name="DOE Joint Genome Institute"/>
            <consortium name="Mycorrhizal Genomics Consortium"/>
            <person name="Kohler A."/>
            <person name="Kuo A."/>
            <person name="Nagy L.G."/>
            <person name="Floudas D."/>
            <person name="Copeland A."/>
            <person name="Barry K.W."/>
            <person name="Cichocki N."/>
            <person name="Veneault-Fourrey C."/>
            <person name="LaButti K."/>
            <person name="Lindquist E.A."/>
            <person name="Lipzen A."/>
            <person name="Lundell T."/>
            <person name="Morin E."/>
            <person name="Murat C."/>
            <person name="Riley R."/>
            <person name="Ohm R."/>
            <person name="Sun H."/>
            <person name="Tunlid A."/>
            <person name="Henrissat B."/>
            <person name="Grigoriev I.V."/>
            <person name="Hibbett D.S."/>
            <person name="Martin F."/>
        </authorList>
    </citation>
    <scope>NUCLEOTIDE SEQUENCE [LARGE SCALE GENOMIC DNA]</scope>
    <source>
        <strain evidence="2">F 1598</strain>
    </source>
</reference>
<organism evidence="1 2">
    <name type="scientific">Piloderma croceum (strain F 1598)</name>
    <dbReference type="NCBI Taxonomy" id="765440"/>
    <lineage>
        <taxon>Eukaryota</taxon>
        <taxon>Fungi</taxon>
        <taxon>Dikarya</taxon>
        <taxon>Basidiomycota</taxon>
        <taxon>Agaricomycotina</taxon>
        <taxon>Agaricomycetes</taxon>
        <taxon>Agaricomycetidae</taxon>
        <taxon>Atheliales</taxon>
        <taxon>Atheliaceae</taxon>
        <taxon>Piloderma</taxon>
    </lineage>
</organism>
<accession>A0A0C3G1F0</accession>
<reference evidence="1 2" key="1">
    <citation type="submission" date="2014-04" db="EMBL/GenBank/DDBJ databases">
        <authorList>
            <consortium name="DOE Joint Genome Institute"/>
            <person name="Kuo A."/>
            <person name="Tarkka M."/>
            <person name="Buscot F."/>
            <person name="Kohler A."/>
            <person name="Nagy L.G."/>
            <person name="Floudas D."/>
            <person name="Copeland A."/>
            <person name="Barry K.W."/>
            <person name="Cichocki N."/>
            <person name="Veneault-Fourrey C."/>
            <person name="LaButti K."/>
            <person name="Lindquist E.A."/>
            <person name="Lipzen A."/>
            <person name="Lundell T."/>
            <person name="Morin E."/>
            <person name="Murat C."/>
            <person name="Sun H."/>
            <person name="Tunlid A."/>
            <person name="Henrissat B."/>
            <person name="Grigoriev I.V."/>
            <person name="Hibbett D.S."/>
            <person name="Martin F."/>
            <person name="Nordberg H.P."/>
            <person name="Cantor M.N."/>
            <person name="Hua S.X."/>
        </authorList>
    </citation>
    <scope>NUCLEOTIDE SEQUENCE [LARGE SCALE GENOMIC DNA]</scope>
    <source>
        <strain evidence="1 2">F 1598</strain>
    </source>
</reference>
<dbReference type="STRING" id="765440.A0A0C3G1F0"/>
<dbReference type="EMBL" id="KN832987">
    <property type="protein sequence ID" value="KIM84561.1"/>
    <property type="molecule type" value="Genomic_DNA"/>
</dbReference>
<proteinExistence type="predicted"/>
<feature type="non-terminal residue" evidence="1">
    <location>
        <position position="99"/>
    </location>
</feature>
<gene>
    <name evidence="1" type="ORF">PILCRDRAFT_29983</name>
</gene>
<keyword evidence="2" id="KW-1185">Reference proteome</keyword>
<dbReference type="HOGENOM" id="CLU_2184795_0_0_1"/>
<sequence length="99" mass="11658">ITHKDVFLCEGAVDLCKLLYLSRRTLYDVGRENGANVLLDEQWRCKISRPKFRKQNRFRVKIQYTAMMARSHWPDAQRPVEIEAAKGIEGLMTILHRKK</sequence>